<dbReference type="NCBIfam" id="TIGR01549">
    <property type="entry name" value="HAD-SF-IA-v1"/>
    <property type="match status" value="1"/>
</dbReference>
<dbReference type="InterPro" id="IPR023214">
    <property type="entry name" value="HAD_sf"/>
</dbReference>
<dbReference type="GO" id="GO:0005829">
    <property type="term" value="C:cytosol"/>
    <property type="evidence" value="ECO:0007669"/>
    <property type="project" value="TreeGrafter"/>
</dbReference>
<dbReference type="InterPro" id="IPR041492">
    <property type="entry name" value="HAD_2"/>
</dbReference>
<dbReference type="InterPro" id="IPR023198">
    <property type="entry name" value="PGP-like_dom2"/>
</dbReference>
<dbReference type="GO" id="GO:0008967">
    <property type="term" value="F:phosphoglycolate phosphatase activity"/>
    <property type="evidence" value="ECO:0007669"/>
    <property type="project" value="TreeGrafter"/>
</dbReference>
<sequence length="217" mass="23418">MRYDTVIFDLDGTLLDTLQDLADSVNYALNVNALPQRTVDEVRRFVGSGVARLVARAVPEGTPENLVSKVLADFRAHYVLNMENRTAPYPGVLELLRRLRAEGFHLAIVSNKFDAAVKGLAQAYFEGLLPVAIGEAAGISRKPAPDTVFKALRELGADAGRAVYVGDSDVDIQTAGSAGLPCISVSWGFRDRAFLLEHGAGLIVDDTEALYRALTAE</sequence>
<keyword evidence="2" id="KW-1185">Reference proteome</keyword>
<dbReference type="Gene3D" id="1.10.150.240">
    <property type="entry name" value="Putative phosphatase, domain 2"/>
    <property type="match status" value="1"/>
</dbReference>
<name>A0A8J6M7E7_9FIRM</name>
<dbReference type="SFLD" id="SFLDG01129">
    <property type="entry name" value="C1.5:_HAD__Beta-PGM__Phosphata"/>
    <property type="match status" value="1"/>
</dbReference>
<dbReference type="AlphaFoldDB" id="A0A8J6M7E7"/>
<dbReference type="NCBIfam" id="TIGR01509">
    <property type="entry name" value="HAD-SF-IA-v3"/>
    <property type="match status" value="1"/>
</dbReference>
<reference evidence="1" key="1">
    <citation type="submission" date="2020-08" db="EMBL/GenBank/DDBJ databases">
        <title>Genome public.</title>
        <authorList>
            <person name="Liu C."/>
            <person name="Sun Q."/>
        </authorList>
    </citation>
    <scope>NUCLEOTIDE SEQUENCE</scope>
    <source>
        <strain evidence="1">NSJ-52</strain>
    </source>
</reference>
<keyword evidence="1" id="KW-0378">Hydrolase</keyword>
<dbReference type="EMBL" id="JACOPQ010000003">
    <property type="protein sequence ID" value="MBC5736412.1"/>
    <property type="molecule type" value="Genomic_DNA"/>
</dbReference>
<dbReference type="InterPro" id="IPR050155">
    <property type="entry name" value="HAD-like_hydrolase_sf"/>
</dbReference>
<protein>
    <submittedName>
        <fullName evidence="1">HAD-IA family hydrolase</fullName>
    </submittedName>
</protein>
<dbReference type="SUPFAM" id="SSF56784">
    <property type="entry name" value="HAD-like"/>
    <property type="match status" value="1"/>
</dbReference>
<dbReference type="PANTHER" id="PTHR43434:SF1">
    <property type="entry name" value="PHOSPHOGLYCOLATE PHOSPHATASE"/>
    <property type="match status" value="1"/>
</dbReference>
<accession>A0A8J6M7E7</accession>
<evidence type="ECO:0000313" key="1">
    <source>
        <dbReference type="EMBL" id="MBC5736412.1"/>
    </source>
</evidence>
<dbReference type="Proteomes" id="UP000607645">
    <property type="component" value="Unassembled WGS sequence"/>
</dbReference>
<dbReference type="GO" id="GO:0006281">
    <property type="term" value="P:DNA repair"/>
    <property type="evidence" value="ECO:0007669"/>
    <property type="project" value="TreeGrafter"/>
</dbReference>
<organism evidence="1 2">
    <name type="scientific">Lawsonibacter faecis</name>
    <dbReference type="NCBI Taxonomy" id="2763052"/>
    <lineage>
        <taxon>Bacteria</taxon>
        <taxon>Bacillati</taxon>
        <taxon>Bacillota</taxon>
        <taxon>Clostridia</taxon>
        <taxon>Eubacteriales</taxon>
        <taxon>Oscillospiraceae</taxon>
        <taxon>Lawsonibacter</taxon>
    </lineage>
</organism>
<dbReference type="Pfam" id="PF13419">
    <property type="entry name" value="HAD_2"/>
    <property type="match status" value="1"/>
</dbReference>
<dbReference type="RefSeq" id="WP_155148026.1">
    <property type="nucleotide sequence ID" value="NZ_JACOPQ010000003.1"/>
</dbReference>
<comment type="caution">
    <text evidence="1">The sequence shown here is derived from an EMBL/GenBank/DDBJ whole genome shotgun (WGS) entry which is preliminary data.</text>
</comment>
<dbReference type="Gene3D" id="3.40.50.1000">
    <property type="entry name" value="HAD superfamily/HAD-like"/>
    <property type="match status" value="1"/>
</dbReference>
<proteinExistence type="predicted"/>
<dbReference type="SFLD" id="SFLDS00003">
    <property type="entry name" value="Haloacid_Dehalogenase"/>
    <property type="match status" value="1"/>
</dbReference>
<evidence type="ECO:0000313" key="2">
    <source>
        <dbReference type="Proteomes" id="UP000607645"/>
    </source>
</evidence>
<dbReference type="InterPro" id="IPR036412">
    <property type="entry name" value="HAD-like_sf"/>
</dbReference>
<gene>
    <name evidence="1" type="ORF">H8S62_05255</name>
</gene>
<dbReference type="PANTHER" id="PTHR43434">
    <property type="entry name" value="PHOSPHOGLYCOLATE PHOSPHATASE"/>
    <property type="match status" value="1"/>
</dbReference>
<dbReference type="InterPro" id="IPR006439">
    <property type="entry name" value="HAD-SF_hydro_IA"/>
</dbReference>
<dbReference type="SFLD" id="SFLDG01135">
    <property type="entry name" value="C1.5.6:_HAD__Beta-PGM__Phospha"/>
    <property type="match status" value="1"/>
</dbReference>